<dbReference type="EMBL" id="KV417521">
    <property type="protein sequence ID" value="KZP25443.1"/>
    <property type="molecule type" value="Genomic_DNA"/>
</dbReference>
<evidence type="ECO:0000313" key="2">
    <source>
        <dbReference type="EMBL" id="KZP25443.1"/>
    </source>
</evidence>
<dbReference type="Proteomes" id="UP000076532">
    <property type="component" value="Unassembled WGS sequence"/>
</dbReference>
<feature type="region of interest" description="Disordered" evidence="1">
    <location>
        <begin position="1"/>
        <end position="80"/>
    </location>
</feature>
<accession>A0A166NWF9</accession>
<feature type="compositionally biased region" description="Polar residues" evidence="1">
    <location>
        <begin position="17"/>
        <end position="30"/>
    </location>
</feature>
<protein>
    <submittedName>
        <fullName evidence="2">Uncharacterized protein</fullName>
    </submittedName>
</protein>
<organism evidence="2 3">
    <name type="scientific">Athelia psychrophila</name>
    <dbReference type="NCBI Taxonomy" id="1759441"/>
    <lineage>
        <taxon>Eukaryota</taxon>
        <taxon>Fungi</taxon>
        <taxon>Dikarya</taxon>
        <taxon>Basidiomycota</taxon>
        <taxon>Agaricomycotina</taxon>
        <taxon>Agaricomycetes</taxon>
        <taxon>Agaricomycetidae</taxon>
        <taxon>Atheliales</taxon>
        <taxon>Atheliaceae</taxon>
        <taxon>Athelia</taxon>
    </lineage>
</organism>
<sequence length="207" mass="23140">MSRFQKEVLQAPGSYFPAQSHSEMSGATSRPHSKHAPHPPTSPLSEHFALNNHRANERKSRPGHHRRAKSTSDLLPLRPSAKQATRSQLIIYAPSDTQVVIYPVFPVKQPSVRERFVFIDKGNAATGISDTAPTISTRSRRFPPPVLLFQKQGKSLRRASTSPVNSWGYTPSANDVSFPTPRKTVRFADDEPRVLRDFHNRVQADGI</sequence>
<dbReference type="OrthoDB" id="10601315at2759"/>
<proteinExistence type="predicted"/>
<dbReference type="AlphaFoldDB" id="A0A166NWF9"/>
<gene>
    <name evidence="2" type="ORF">FIBSPDRAFT_856000</name>
</gene>
<keyword evidence="3" id="KW-1185">Reference proteome</keyword>
<evidence type="ECO:0000313" key="3">
    <source>
        <dbReference type="Proteomes" id="UP000076532"/>
    </source>
</evidence>
<name>A0A166NWF9_9AGAM</name>
<evidence type="ECO:0000256" key="1">
    <source>
        <dbReference type="SAM" id="MobiDB-lite"/>
    </source>
</evidence>
<reference evidence="2 3" key="1">
    <citation type="journal article" date="2016" name="Mol. Biol. Evol.">
        <title>Comparative Genomics of Early-Diverging Mushroom-Forming Fungi Provides Insights into the Origins of Lignocellulose Decay Capabilities.</title>
        <authorList>
            <person name="Nagy L.G."/>
            <person name="Riley R."/>
            <person name="Tritt A."/>
            <person name="Adam C."/>
            <person name="Daum C."/>
            <person name="Floudas D."/>
            <person name="Sun H."/>
            <person name="Yadav J.S."/>
            <person name="Pangilinan J."/>
            <person name="Larsson K.H."/>
            <person name="Matsuura K."/>
            <person name="Barry K."/>
            <person name="Labutti K."/>
            <person name="Kuo R."/>
            <person name="Ohm R.A."/>
            <person name="Bhattacharya S.S."/>
            <person name="Shirouzu T."/>
            <person name="Yoshinaga Y."/>
            <person name="Martin F.M."/>
            <person name="Grigoriev I.V."/>
            <person name="Hibbett D.S."/>
        </authorList>
    </citation>
    <scope>NUCLEOTIDE SEQUENCE [LARGE SCALE GENOMIC DNA]</scope>
    <source>
        <strain evidence="2 3">CBS 109695</strain>
    </source>
</reference>